<dbReference type="Pfam" id="PF25967">
    <property type="entry name" value="RND-MFP_C"/>
    <property type="match status" value="1"/>
</dbReference>
<dbReference type="AlphaFoldDB" id="A0A212IUR1"/>
<keyword evidence="3" id="KW-0812">Transmembrane</keyword>
<dbReference type="RefSeq" id="WP_296938021.1">
    <property type="nucleotide sequence ID" value="NZ_LT599032.1"/>
</dbReference>
<evidence type="ECO:0000259" key="4">
    <source>
        <dbReference type="Pfam" id="PF25967"/>
    </source>
</evidence>
<dbReference type="SUPFAM" id="SSF111369">
    <property type="entry name" value="HlyD-like secretion proteins"/>
    <property type="match status" value="1"/>
</dbReference>
<evidence type="ECO:0000256" key="3">
    <source>
        <dbReference type="SAM" id="Phobius"/>
    </source>
</evidence>
<evidence type="ECO:0000256" key="2">
    <source>
        <dbReference type="ARBA" id="ARBA00023054"/>
    </source>
</evidence>
<dbReference type="PANTHER" id="PTHR32347">
    <property type="entry name" value="EFFLUX SYSTEM COMPONENT YKNX-RELATED"/>
    <property type="match status" value="1"/>
</dbReference>
<gene>
    <name evidence="5" type="ORF">KL86DYS1_10208</name>
</gene>
<sequence length="416" mass="47602">MDIKIEKKKGIQKKHIPFIAGGVFLLAVIGWFIFGNHASKLNIEKDKVTIQESTKGMFNDYVRIPGQVQPINTIFLSAIEGGMVAEKLIEEGSEVHQGDVIIRLTNPMLSLNILDSEAQLAEKQNFLRNTQVSMEQERLSLKKEKLQLDVDVERKKRKYEQYKQLYSEKLTSKEEYLQAKEDYEFAVDGRVLVVERQKQDSLYRGIQVDQMEESLHNIRKNLILVRQRVDNLNVKAPVDGQLGVLDVEIGQTVASGERIGQISVLSDYKVEAMIDEHYIDRVKPGLDATFERQNKDFALRVRKVYPEVRDKQFKTDFVFEGERPDNIRAGQTYYINLQLGQPAEAILIPRGPFYQTTGGQWIFVVVPDGSKAVRRKITIGRQNPNYYEVTSGLEPGEKVITSAYDSYGDIQELILK</sequence>
<dbReference type="Gene3D" id="2.40.420.20">
    <property type="match status" value="1"/>
</dbReference>
<dbReference type="Gene3D" id="2.40.30.170">
    <property type="match status" value="1"/>
</dbReference>
<dbReference type="GO" id="GO:0030313">
    <property type="term" value="C:cell envelope"/>
    <property type="evidence" value="ECO:0007669"/>
    <property type="project" value="UniProtKB-SubCell"/>
</dbReference>
<organism evidence="5">
    <name type="scientific">uncultured Dysgonomonas sp</name>
    <dbReference type="NCBI Taxonomy" id="206096"/>
    <lineage>
        <taxon>Bacteria</taxon>
        <taxon>Pseudomonadati</taxon>
        <taxon>Bacteroidota</taxon>
        <taxon>Bacteroidia</taxon>
        <taxon>Bacteroidales</taxon>
        <taxon>Dysgonomonadaceae</taxon>
        <taxon>Dysgonomonas</taxon>
        <taxon>environmental samples</taxon>
    </lineage>
</organism>
<protein>
    <recommendedName>
        <fullName evidence="4">Multidrug resistance protein MdtA-like C-terminal permuted SH3 domain-containing protein</fullName>
    </recommendedName>
</protein>
<evidence type="ECO:0000313" key="5">
    <source>
        <dbReference type="EMBL" id="SBV90950.1"/>
    </source>
</evidence>
<keyword evidence="3" id="KW-0472">Membrane</keyword>
<proteinExistence type="predicted"/>
<dbReference type="Gene3D" id="1.10.287.470">
    <property type="entry name" value="Helix hairpin bin"/>
    <property type="match status" value="1"/>
</dbReference>
<evidence type="ECO:0000256" key="1">
    <source>
        <dbReference type="ARBA" id="ARBA00004196"/>
    </source>
</evidence>
<reference evidence="5" key="1">
    <citation type="submission" date="2016-04" db="EMBL/GenBank/DDBJ databases">
        <authorList>
            <person name="Evans L.H."/>
            <person name="Alamgir A."/>
            <person name="Owens N."/>
            <person name="Weber N.D."/>
            <person name="Virtaneva K."/>
            <person name="Barbian K."/>
            <person name="Babar A."/>
            <person name="Rosenke K."/>
        </authorList>
    </citation>
    <scope>NUCLEOTIDE SEQUENCE</scope>
    <source>
        <strain evidence="5">86-1</strain>
    </source>
</reference>
<comment type="subcellular location">
    <subcellularLocation>
        <location evidence="1">Cell envelope</location>
    </subcellularLocation>
</comment>
<name>A0A212IUR1_9BACT</name>
<dbReference type="InterPro" id="IPR058627">
    <property type="entry name" value="MdtA-like_C"/>
</dbReference>
<keyword evidence="3" id="KW-1133">Transmembrane helix</keyword>
<dbReference type="Gene3D" id="2.40.50.100">
    <property type="match status" value="1"/>
</dbReference>
<feature type="transmembrane region" description="Helical" evidence="3">
    <location>
        <begin position="16"/>
        <end position="34"/>
    </location>
</feature>
<keyword evidence="2" id="KW-0175">Coiled coil</keyword>
<dbReference type="InterPro" id="IPR050465">
    <property type="entry name" value="UPF0194_transport"/>
</dbReference>
<dbReference type="EMBL" id="FLUM01000001">
    <property type="protein sequence ID" value="SBV90950.1"/>
    <property type="molecule type" value="Genomic_DNA"/>
</dbReference>
<dbReference type="PANTHER" id="PTHR32347:SF23">
    <property type="entry name" value="BLL5650 PROTEIN"/>
    <property type="match status" value="1"/>
</dbReference>
<accession>A0A212IUR1</accession>
<feature type="domain" description="Multidrug resistance protein MdtA-like C-terminal permuted SH3" evidence="4">
    <location>
        <begin position="345"/>
        <end position="404"/>
    </location>
</feature>